<evidence type="ECO:0000256" key="6">
    <source>
        <dbReference type="ARBA" id="ARBA00023144"/>
    </source>
</evidence>
<evidence type="ECO:0000256" key="9">
    <source>
        <dbReference type="PIRSR" id="PIRSR000808-3"/>
    </source>
</evidence>
<dbReference type="GO" id="GO:0008270">
    <property type="term" value="F:zinc ion binding"/>
    <property type="evidence" value="ECO:0007669"/>
    <property type="project" value="InterPro"/>
</dbReference>
<feature type="active site" description="Tele-UMP-histidine intermediate" evidence="8">
    <location>
        <position position="165"/>
    </location>
</feature>
<dbReference type="GO" id="GO:0006012">
    <property type="term" value="P:galactose metabolic process"/>
    <property type="evidence" value="ECO:0007669"/>
    <property type="project" value="UniProtKB-KW"/>
</dbReference>
<comment type="caution">
    <text evidence="12">The sequence shown here is derived from an EMBL/GenBank/DDBJ whole genome shotgun (WGS) entry which is preliminary data.</text>
</comment>
<comment type="similarity">
    <text evidence="1">Belongs to the galactose-1-phosphate uridylyltransferase type 1 family.</text>
</comment>
<dbReference type="SUPFAM" id="SSF54197">
    <property type="entry name" value="HIT-like"/>
    <property type="match status" value="2"/>
</dbReference>
<name>A0A2A6RIT0_9CHLR</name>
<keyword evidence="3 12" id="KW-0548">Nucleotidyltransferase</keyword>
<organism evidence="12 13">
    <name type="scientific">Candidatus Viridilinea mediisalina</name>
    <dbReference type="NCBI Taxonomy" id="2024553"/>
    <lineage>
        <taxon>Bacteria</taxon>
        <taxon>Bacillati</taxon>
        <taxon>Chloroflexota</taxon>
        <taxon>Chloroflexia</taxon>
        <taxon>Chloroflexales</taxon>
        <taxon>Chloroflexineae</taxon>
        <taxon>Oscillochloridaceae</taxon>
        <taxon>Candidatus Viridilinea</taxon>
    </lineage>
</organism>
<dbReference type="PANTHER" id="PTHR42763">
    <property type="entry name" value="ADP-GLUCOSE PHOSPHORYLASE"/>
    <property type="match status" value="1"/>
</dbReference>
<dbReference type="Pfam" id="PF02744">
    <property type="entry name" value="GalP_UDP_tr_C"/>
    <property type="match status" value="1"/>
</dbReference>
<dbReference type="AlphaFoldDB" id="A0A2A6RIT0"/>
<keyword evidence="7" id="KW-0119">Carbohydrate metabolism</keyword>
<evidence type="ECO:0000256" key="4">
    <source>
        <dbReference type="ARBA" id="ARBA00022723"/>
    </source>
</evidence>
<dbReference type="InterPro" id="IPR005849">
    <property type="entry name" value="GalP_Utransf_N"/>
</dbReference>
<protein>
    <submittedName>
        <fullName evidence="12">Galactose-1-phosphate uridylyltransferase</fullName>
    </submittedName>
</protein>
<feature type="binding site" evidence="9">
    <location>
        <position position="49"/>
    </location>
    <ligand>
        <name>Zn(2+)</name>
        <dbReference type="ChEBI" id="CHEBI:29105"/>
    </ligand>
</feature>
<dbReference type="InterPro" id="IPR005850">
    <property type="entry name" value="GalP_Utransf_C"/>
</dbReference>
<dbReference type="InterPro" id="IPR001937">
    <property type="entry name" value="GalP_UDPtransf1"/>
</dbReference>
<accession>A0A2A6RIT0</accession>
<dbReference type="Pfam" id="PF01087">
    <property type="entry name" value="GalP_UDP_transf"/>
    <property type="match status" value="1"/>
</dbReference>
<evidence type="ECO:0000256" key="7">
    <source>
        <dbReference type="ARBA" id="ARBA00023277"/>
    </source>
</evidence>
<dbReference type="InterPro" id="IPR036265">
    <property type="entry name" value="HIT-like_sf"/>
</dbReference>
<dbReference type="Gene3D" id="3.30.428.10">
    <property type="entry name" value="HIT-like"/>
    <property type="match status" value="2"/>
</dbReference>
<feature type="domain" description="Galactose-1-phosphate uridyl transferase C-terminal" evidence="11">
    <location>
        <begin position="185"/>
        <end position="293"/>
    </location>
</feature>
<evidence type="ECO:0000256" key="2">
    <source>
        <dbReference type="ARBA" id="ARBA00022679"/>
    </source>
</evidence>
<comment type="cofactor">
    <cofactor evidence="9">
        <name>Zn(2+)</name>
        <dbReference type="ChEBI" id="CHEBI:29105"/>
    </cofactor>
    <text evidence="9">Binds 1 zinc ion per subunit.</text>
</comment>
<evidence type="ECO:0000256" key="5">
    <source>
        <dbReference type="ARBA" id="ARBA00022833"/>
    </source>
</evidence>
<dbReference type="GO" id="GO:0008108">
    <property type="term" value="F:UDP-glucose:hexose-1-phosphate uridylyltransferase activity"/>
    <property type="evidence" value="ECO:0007669"/>
    <property type="project" value="InterPro"/>
</dbReference>
<feature type="binding site" evidence="9">
    <location>
        <position position="46"/>
    </location>
    <ligand>
        <name>Zn(2+)</name>
        <dbReference type="ChEBI" id="CHEBI:29105"/>
    </ligand>
</feature>
<sequence>MAELRQNLATREWVIIASERARRPNAYAEAPDRLRMHERPEHDPACPFCVGNEELDLEVCRNPAEGNWATRVVRNKYPALTLDGDVTRSFNGVERNITGIGYHEILVEHPLHNATPALMSDEEVYAMLQMYLERGQTIAADARIEQIVFFKNHGERAGASLLHPHSQIIGLPIVPGDIRHRIEEARRFFDDTGQCVFCTMLYDELARKERLIGVNDHFAAFVLYAASSPFHIWILPRQHHASFNNTNTESLRSLAPLLRDVLFRLYIHLNDPDYNLIIRSSPTKEPENGYFHWYIAIVPRLSRSAGFELGSGVWINPSLPEACAAFLRGDPPQQT</sequence>
<evidence type="ECO:0000256" key="3">
    <source>
        <dbReference type="ARBA" id="ARBA00022695"/>
    </source>
</evidence>
<feature type="domain" description="Galactose-1-phosphate uridyl transferase N-terminal" evidence="10">
    <location>
        <begin position="4"/>
        <end position="175"/>
    </location>
</feature>
<keyword evidence="6" id="KW-0299">Galactose metabolism</keyword>
<feature type="binding site" evidence="9">
    <location>
        <position position="163"/>
    </location>
    <ligand>
        <name>Zn(2+)</name>
        <dbReference type="ChEBI" id="CHEBI:29105"/>
    </ligand>
</feature>
<keyword evidence="2 12" id="KW-0808">Transferase</keyword>
<proteinExistence type="inferred from homology"/>
<evidence type="ECO:0000313" key="12">
    <source>
        <dbReference type="EMBL" id="PDW02853.1"/>
    </source>
</evidence>
<dbReference type="EMBL" id="NQWI01000050">
    <property type="protein sequence ID" value="PDW02853.1"/>
    <property type="molecule type" value="Genomic_DNA"/>
</dbReference>
<reference evidence="13" key="1">
    <citation type="submission" date="2017-08" db="EMBL/GenBank/DDBJ databases">
        <authorList>
            <person name="Grouzdev D.S."/>
            <person name="Gaisin V.A."/>
            <person name="Rysina M.S."/>
            <person name="Gorlenko V.M."/>
        </authorList>
    </citation>
    <scope>NUCLEOTIDE SEQUENCE [LARGE SCALE GENOMIC DNA]</scope>
    <source>
        <strain evidence="13">Kir15-3F</strain>
    </source>
</reference>
<evidence type="ECO:0000256" key="8">
    <source>
        <dbReference type="PIRSR" id="PIRSR000808-1"/>
    </source>
</evidence>
<dbReference type="PANTHER" id="PTHR42763:SF2">
    <property type="entry name" value="ADP-GLUCOSE PHOSPHORYLASE"/>
    <property type="match status" value="1"/>
</dbReference>
<evidence type="ECO:0000259" key="10">
    <source>
        <dbReference type="Pfam" id="PF01087"/>
    </source>
</evidence>
<dbReference type="OrthoDB" id="9769064at2"/>
<keyword evidence="4 9" id="KW-0479">Metal-binding</keyword>
<evidence type="ECO:0000313" key="13">
    <source>
        <dbReference type="Proteomes" id="UP000220527"/>
    </source>
</evidence>
<evidence type="ECO:0000256" key="1">
    <source>
        <dbReference type="ARBA" id="ARBA00010951"/>
    </source>
</evidence>
<keyword evidence="5 9" id="KW-0862">Zinc</keyword>
<evidence type="ECO:0000259" key="11">
    <source>
        <dbReference type="Pfam" id="PF02744"/>
    </source>
</evidence>
<keyword evidence="13" id="KW-1185">Reference proteome</keyword>
<dbReference type="Proteomes" id="UP000220527">
    <property type="component" value="Unassembled WGS sequence"/>
</dbReference>
<gene>
    <name evidence="12" type="ORF">CJ255_11950</name>
</gene>
<feature type="binding site" evidence="9">
    <location>
        <position position="112"/>
    </location>
    <ligand>
        <name>Zn(2+)</name>
        <dbReference type="ChEBI" id="CHEBI:29105"/>
    </ligand>
</feature>
<dbReference type="InterPro" id="IPR053177">
    <property type="entry name" value="ADP-glucose_phosphorylase"/>
</dbReference>
<dbReference type="PIRSF" id="PIRSF000808">
    <property type="entry name" value="GalT"/>
    <property type="match status" value="1"/>
</dbReference>
<dbReference type="RefSeq" id="WP_097644334.1">
    <property type="nucleotide sequence ID" value="NZ_NQWI01000050.1"/>
</dbReference>